<keyword evidence="3" id="KW-1185">Reference proteome</keyword>
<evidence type="ECO:0000313" key="2">
    <source>
        <dbReference type="EMBL" id="GIY47921.1"/>
    </source>
</evidence>
<comment type="caution">
    <text evidence="2">The sequence shown here is derived from an EMBL/GenBank/DDBJ whole genome shotgun (WGS) entry which is preliminary data.</text>
</comment>
<keyword evidence="1" id="KW-1133">Transmembrane helix</keyword>
<gene>
    <name evidence="2" type="ORF">CDAR_575441</name>
</gene>
<proteinExistence type="predicted"/>
<keyword evidence="1" id="KW-0472">Membrane</keyword>
<evidence type="ECO:0000313" key="3">
    <source>
        <dbReference type="Proteomes" id="UP001054837"/>
    </source>
</evidence>
<organism evidence="2 3">
    <name type="scientific">Caerostris darwini</name>
    <dbReference type="NCBI Taxonomy" id="1538125"/>
    <lineage>
        <taxon>Eukaryota</taxon>
        <taxon>Metazoa</taxon>
        <taxon>Ecdysozoa</taxon>
        <taxon>Arthropoda</taxon>
        <taxon>Chelicerata</taxon>
        <taxon>Arachnida</taxon>
        <taxon>Araneae</taxon>
        <taxon>Araneomorphae</taxon>
        <taxon>Entelegynae</taxon>
        <taxon>Araneoidea</taxon>
        <taxon>Araneidae</taxon>
        <taxon>Caerostris</taxon>
    </lineage>
</organism>
<feature type="transmembrane region" description="Helical" evidence="1">
    <location>
        <begin position="100"/>
        <end position="123"/>
    </location>
</feature>
<dbReference type="EMBL" id="BPLQ01010030">
    <property type="protein sequence ID" value="GIY47921.1"/>
    <property type="molecule type" value="Genomic_DNA"/>
</dbReference>
<dbReference type="Proteomes" id="UP001054837">
    <property type="component" value="Unassembled WGS sequence"/>
</dbReference>
<reference evidence="2 3" key="1">
    <citation type="submission" date="2021-06" db="EMBL/GenBank/DDBJ databases">
        <title>Caerostris darwini draft genome.</title>
        <authorList>
            <person name="Kono N."/>
            <person name="Arakawa K."/>
        </authorList>
    </citation>
    <scope>NUCLEOTIDE SEQUENCE [LARGE SCALE GENOMIC DNA]</scope>
</reference>
<protein>
    <submittedName>
        <fullName evidence="2">Uncharacterized protein</fullName>
    </submittedName>
</protein>
<dbReference type="AlphaFoldDB" id="A0AAV4TR76"/>
<keyword evidence="1" id="KW-0812">Transmembrane</keyword>
<evidence type="ECO:0000256" key="1">
    <source>
        <dbReference type="SAM" id="Phobius"/>
    </source>
</evidence>
<sequence length="149" mass="17664">MKRVSHHFAGAFYLGKNKVKKTKDLLRSTPFSLLSVPVSRTKLIEPIKRAPTREKQTRLERKPSDTRFSSSLIRSIVCDKSLHGLFRKRLFDWRKRTLKIGYWCSYWTVAVGVITEFFLFFATSRDLIYKYRKIKMEFLIKIKGPIKFP</sequence>
<accession>A0AAV4TR76</accession>
<name>A0AAV4TR76_9ARAC</name>